<protein>
    <submittedName>
        <fullName evidence="1">Exonuclease</fullName>
    </submittedName>
</protein>
<reference evidence="1" key="1">
    <citation type="submission" date="2018-09" db="EMBL/GenBank/DDBJ databases">
        <title>A genomic encyclopedia of anaerobic methanotrophic archaea.</title>
        <authorList>
            <person name="Skennerton C.T."/>
            <person name="Chadwick G.L."/>
            <person name="Laso-Perez R."/>
            <person name="Leu A.O."/>
            <person name="Speth D.R."/>
            <person name="Yu H."/>
            <person name="Morgan-Lang C."/>
            <person name="Hatzenpichler R."/>
            <person name="Goudeau D."/>
            <person name="Malmstrom R."/>
            <person name="Woyke T."/>
            <person name="Hallam S."/>
            <person name="Tyson G.W."/>
            <person name="Wegener G."/>
            <person name="Boetius A."/>
            <person name="Orphan V.J."/>
        </authorList>
    </citation>
    <scope>NUCLEOTIDE SEQUENCE</scope>
    <source>
        <strain evidence="1">CONS3730D10UFb2</strain>
    </source>
</reference>
<evidence type="ECO:0000313" key="1">
    <source>
        <dbReference type="EMBL" id="TKY92166.1"/>
    </source>
</evidence>
<dbReference type="Proteomes" id="UP000315423">
    <property type="component" value="Unassembled WGS sequence"/>
</dbReference>
<accession>A0AC61SC47</accession>
<gene>
    <name evidence="1" type="ORF">C5S46_02035</name>
</gene>
<sequence length="97" mass="11099">SQQRLKTKDHIFFAGALPKNEHWRAYRAFKDQTLFLDIETTGLAPWNSEITLIGVHGGGKTRVFIRGVDLEEFEDVLDNCKTLVTFNGARFDLLFVI</sequence>
<keyword evidence="1" id="KW-0540">Nuclease</keyword>
<feature type="non-terminal residue" evidence="1">
    <location>
        <position position="1"/>
    </location>
</feature>
<keyword evidence="1" id="KW-0378">Hydrolase</keyword>
<organism evidence="1 2">
    <name type="scientific">Candidatus Methanomarinus sp</name>
    <dbReference type="NCBI Taxonomy" id="3386244"/>
    <lineage>
        <taxon>Archaea</taxon>
        <taxon>Methanobacteriati</taxon>
        <taxon>Methanobacteriota</taxon>
        <taxon>Stenosarchaea group</taxon>
        <taxon>Methanomicrobia</taxon>
        <taxon>Methanosarcinales</taxon>
        <taxon>ANME-2 cluster</taxon>
        <taxon>Candidatus Methanocomedenaceae</taxon>
        <taxon>Candidatus Methanomarinus</taxon>
    </lineage>
</organism>
<comment type="caution">
    <text evidence="1">The sequence shown here is derived from an EMBL/GenBank/DDBJ whole genome shotgun (WGS) entry which is preliminary data.</text>
</comment>
<dbReference type="EMBL" id="QYBA01000067">
    <property type="protein sequence ID" value="TKY92166.1"/>
    <property type="molecule type" value="Genomic_DNA"/>
</dbReference>
<keyword evidence="1" id="KW-0269">Exonuclease</keyword>
<evidence type="ECO:0000313" key="2">
    <source>
        <dbReference type="Proteomes" id="UP000315423"/>
    </source>
</evidence>
<name>A0AC61SC47_9EURY</name>
<proteinExistence type="predicted"/>